<evidence type="ECO:0000313" key="1">
    <source>
        <dbReference type="EMBL" id="WAA13447.1"/>
    </source>
</evidence>
<organism evidence="1 2">
    <name type="scientific">Fervidibacillus halotolerans</name>
    <dbReference type="NCBI Taxonomy" id="2980027"/>
    <lineage>
        <taxon>Bacteria</taxon>
        <taxon>Bacillati</taxon>
        <taxon>Bacillota</taxon>
        <taxon>Bacilli</taxon>
        <taxon>Bacillales</taxon>
        <taxon>Bacillaceae</taxon>
        <taxon>Fervidibacillus</taxon>
    </lineage>
</organism>
<proteinExistence type="predicted"/>
<dbReference type="InterPro" id="IPR020139">
    <property type="entry name" value="DUF2642"/>
</dbReference>
<dbReference type="Proteomes" id="UP001164726">
    <property type="component" value="Chromosome"/>
</dbReference>
<keyword evidence="2" id="KW-1185">Reference proteome</keyword>
<dbReference type="KEGG" id="fhl:OE105_04870"/>
<reference evidence="1" key="1">
    <citation type="submission" date="2022-09" db="EMBL/GenBank/DDBJ databases">
        <title>Complete Genomes of Fervidibacillus albus and Fervidibacillus halotolerans isolated from tidal flat sediments.</title>
        <authorList>
            <person name="Kwon K.K."/>
            <person name="Yang S.-H."/>
            <person name="Park M.J."/>
            <person name="Oh H.-M."/>
        </authorList>
    </citation>
    <scope>NUCLEOTIDE SEQUENCE</scope>
    <source>
        <strain evidence="1">MEBiC13594</strain>
    </source>
</reference>
<accession>A0A9E8M1W6</accession>
<dbReference type="EMBL" id="CP106877">
    <property type="protein sequence ID" value="WAA13447.1"/>
    <property type="molecule type" value="Genomic_DNA"/>
</dbReference>
<dbReference type="RefSeq" id="WP_275421615.1">
    <property type="nucleotide sequence ID" value="NZ_CP106877.1"/>
</dbReference>
<protein>
    <submittedName>
        <fullName evidence="1">YuzF family protein</fullName>
    </submittedName>
</protein>
<sequence length="82" mass="9678">MAEANFDNRNPYSRNPQLRSYVDPYLYQRLNQLLNRNLVVQTVKDSVRGTLKQVYPDHITVSVDGSHFFVRTAQIIWIKPDR</sequence>
<dbReference type="AlphaFoldDB" id="A0A9E8M1W6"/>
<evidence type="ECO:0000313" key="2">
    <source>
        <dbReference type="Proteomes" id="UP001164726"/>
    </source>
</evidence>
<dbReference type="Pfam" id="PF10842">
    <property type="entry name" value="DUF2642"/>
    <property type="match status" value="1"/>
</dbReference>
<name>A0A9E8M1W6_9BACI</name>
<gene>
    <name evidence="1" type="ORF">OE105_04870</name>
</gene>